<dbReference type="InterPro" id="IPR036291">
    <property type="entry name" value="NAD(P)-bd_dom_sf"/>
</dbReference>
<dbReference type="SUPFAM" id="SSF50129">
    <property type="entry name" value="GroES-like"/>
    <property type="match status" value="1"/>
</dbReference>
<comment type="caution">
    <text evidence="2">The sequence shown here is derived from an EMBL/GenBank/DDBJ whole genome shotgun (WGS) entry which is preliminary data.</text>
</comment>
<gene>
    <name evidence="2" type="ORF">N7493_002348</name>
</gene>
<dbReference type="Gene3D" id="3.90.180.10">
    <property type="entry name" value="Medium-chain alcohol dehydrogenases, catalytic domain"/>
    <property type="match status" value="1"/>
</dbReference>
<name>A0AAD6HSD0_9EURO</name>
<keyword evidence="3" id="KW-1185">Reference proteome</keyword>
<organism evidence="2 3">
    <name type="scientific">Penicillium malachiteum</name>
    <dbReference type="NCBI Taxonomy" id="1324776"/>
    <lineage>
        <taxon>Eukaryota</taxon>
        <taxon>Fungi</taxon>
        <taxon>Dikarya</taxon>
        <taxon>Ascomycota</taxon>
        <taxon>Pezizomycotina</taxon>
        <taxon>Eurotiomycetes</taxon>
        <taxon>Eurotiomycetidae</taxon>
        <taxon>Eurotiales</taxon>
        <taxon>Aspergillaceae</taxon>
        <taxon>Penicillium</taxon>
    </lineage>
</organism>
<dbReference type="CDD" id="cd08267">
    <property type="entry name" value="MDR1"/>
    <property type="match status" value="1"/>
</dbReference>
<reference evidence="2" key="2">
    <citation type="submission" date="2023-01" db="EMBL/GenBank/DDBJ databases">
        <authorList>
            <person name="Petersen C."/>
        </authorList>
    </citation>
    <scope>NUCLEOTIDE SEQUENCE</scope>
    <source>
        <strain evidence="2">IBT 17514</strain>
    </source>
</reference>
<proteinExistence type="predicted"/>
<dbReference type="Proteomes" id="UP001215712">
    <property type="component" value="Unassembled WGS sequence"/>
</dbReference>
<dbReference type="AlphaFoldDB" id="A0AAD6HSD0"/>
<dbReference type="GO" id="GO:0016491">
    <property type="term" value="F:oxidoreductase activity"/>
    <property type="evidence" value="ECO:0007669"/>
    <property type="project" value="InterPro"/>
</dbReference>
<dbReference type="InterPro" id="IPR050700">
    <property type="entry name" value="YIM1/Zinc_Alcohol_DH_Fams"/>
</dbReference>
<dbReference type="InterPro" id="IPR020843">
    <property type="entry name" value="ER"/>
</dbReference>
<dbReference type="Gene3D" id="3.40.50.720">
    <property type="entry name" value="NAD(P)-binding Rossmann-like Domain"/>
    <property type="match status" value="1"/>
</dbReference>
<evidence type="ECO:0000313" key="2">
    <source>
        <dbReference type="EMBL" id="KAJ5733562.1"/>
    </source>
</evidence>
<feature type="domain" description="Enoyl reductase (ER)" evidence="1">
    <location>
        <begin position="26"/>
        <end position="338"/>
    </location>
</feature>
<reference evidence="2" key="1">
    <citation type="journal article" date="2023" name="IMA Fungus">
        <title>Comparative genomic study of the Penicillium genus elucidates a diverse pangenome and 15 lateral gene transfer events.</title>
        <authorList>
            <person name="Petersen C."/>
            <person name="Sorensen T."/>
            <person name="Nielsen M.R."/>
            <person name="Sondergaard T.E."/>
            <person name="Sorensen J.L."/>
            <person name="Fitzpatrick D.A."/>
            <person name="Frisvad J.C."/>
            <person name="Nielsen K.L."/>
        </authorList>
    </citation>
    <scope>NUCLEOTIDE SEQUENCE</scope>
    <source>
        <strain evidence="2">IBT 17514</strain>
    </source>
</reference>
<dbReference type="PANTHER" id="PTHR11695:SF294">
    <property type="entry name" value="RETICULON-4-INTERACTING PROTEIN 1, MITOCHONDRIAL"/>
    <property type="match status" value="1"/>
</dbReference>
<protein>
    <recommendedName>
        <fullName evidence="1">Enoyl reductase (ER) domain-containing protein</fullName>
    </recommendedName>
</protein>
<evidence type="ECO:0000313" key="3">
    <source>
        <dbReference type="Proteomes" id="UP001215712"/>
    </source>
</evidence>
<dbReference type="SMART" id="SM00829">
    <property type="entry name" value="PKS_ER"/>
    <property type="match status" value="1"/>
</dbReference>
<dbReference type="GO" id="GO:0005739">
    <property type="term" value="C:mitochondrion"/>
    <property type="evidence" value="ECO:0007669"/>
    <property type="project" value="TreeGrafter"/>
</dbReference>
<dbReference type="PANTHER" id="PTHR11695">
    <property type="entry name" value="ALCOHOL DEHYDROGENASE RELATED"/>
    <property type="match status" value="1"/>
</dbReference>
<evidence type="ECO:0000259" key="1">
    <source>
        <dbReference type="SMART" id="SM00829"/>
    </source>
</evidence>
<dbReference type="Pfam" id="PF13602">
    <property type="entry name" value="ADH_zinc_N_2"/>
    <property type="match status" value="1"/>
</dbReference>
<dbReference type="SUPFAM" id="SSF51735">
    <property type="entry name" value="NAD(P)-binding Rossmann-fold domains"/>
    <property type="match status" value="1"/>
</dbReference>
<dbReference type="Pfam" id="PF08240">
    <property type="entry name" value="ADH_N"/>
    <property type="match status" value="1"/>
</dbReference>
<dbReference type="InterPro" id="IPR011032">
    <property type="entry name" value="GroES-like_sf"/>
</dbReference>
<dbReference type="EMBL" id="JAQJAN010000003">
    <property type="protein sequence ID" value="KAJ5733562.1"/>
    <property type="molecule type" value="Genomic_DNA"/>
</dbReference>
<dbReference type="InterPro" id="IPR013154">
    <property type="entry name" value="ADH-like_N"/>
</dbReference>
<sequence length="355" mass="37977">MPLPQDLPSSHPEKMKAWLYTTASPTLENDLHLDTNARTPPAPKGSEVLVQVLTAALNPADYKVPELGLPSRLLIARPASPGLDFCGRVISTGPLAQHLAEGTLVYGCPPKPVQFGSLGEYVCVDATGVAVLPEGVKIDIAAGLGVAGQTAYQSLEGRVSAGSKVFINGGSGGCGTLGIQIAKAMGCHVTVTCSTKNIELCFRLGADDVIDYTVEKDLISRLTQKGVFDCVVDHIGIPSNLYYESHRFLKEGGEYVQVGSASMLASVTKALWPTFLGGGQRKYVLIKQQNVPKHLAQLGEWVADGTIQMQVDSVFEYSDVVQAYEKLRLKRTRGKILVHVNDPNALNLEGFGIGF</sequence>
<accession>A0AAD6HSD0</accession>